<dbReference type="Proteomes" id="UP000887565">
    <property type="component" value="Unplaced"/>
</dbReference>
<dbReference type="WBParaSite" id="nRc.2.0.1.t37993-RA">
    <property type="protein sequence ID" value="nRc.2.0.1.t37993-RA"/>
    <property type="gene ID" value="nRc.2.0.1.g37993"/>
</dbReference>
<evidence type="ECO:0000313" key="2">
    <source>
        <dbReference type="Proteomes" id="UP000887565"/>
    </source>
</evidence>
<dbReference type="AlphaFoldDB" id="A0A915KGP7"/>
<evidence type="ECO:0000256" key="1">
    <source>
        <dbReference type="SAM" id="MobiDB-lite"/>
    </source>
</evidence>
<evidence type="ECO:0000313" key="3">
    <source>
        <dbReference type="WBParaSite" id="nRc.2.0.1.t37993-RA"/>
    </source>
</evidence>
<accession>A0A915KGP7</accession>
<keyword evidence="2" id="KW-1185">Reference proteome</keyword>
<organism evidence="2 3">
    <name type="scientific">Romanomermis culicivorax</name>
    <name type="common">Nematode worm</name>
    <dbReference type="NCBI Taxonomy" id="13658"/>
    <lineage>
        <taxon>Eukaryota</taxon>
        <taxon>Metazoa</taxon>
        <taxon>Ecdysozoa</taxon>
        <taxon>Nematoda</taxon>
        <taxon>Enoplea</taxon>
        <taxon>Dorylaimia</taxon>
        <taxon>Mermithida</taxon>
        <taxon>Mermithoidea</taxon>
        <taxon>Mermithidae</taxon>
        <taxon>Romanomermis</taxon>
    </lineage>
</organism>
<protein>
    <submittedName>
        <fullName evidence="3">Uncharacterized protein</fullName>
    </submittedName>
</protein>
<reference evidence="3" key="1">
    <citation type="submission" date="2022-11" db="UniProtKB">
        <authorList>
            <consortium name="WormBaseParasite"/>
        </authorList>
    </citation>
    <scope>IDENTIFICATION</scope>
</reference>
<feature type="region of interest" description="Disordered" evidence="1">
    <location>
        <begin position="1"/>
        <end position="58"/>
    </location>
</feature>
<proteinExistence type="predicted"/>
<feature type="compositionally biased region" description="Basic residues" evidence="1">
    <location>
        <begin position="11"/>
        <end position="20"/>
    </location>
</feature>
<sequence length="93" mass="10734">MIKDGNWVPNIHRKVKRKKQTPSSTKASMVRPPSNKKIKRQMPVTAKAKPLTESPTPRTIINKDFRRHCLSENKTMSIKKLVAKENEPKTIKM</sequence>
<name>A0A915KGP7_ROMCU</name>